<proteinExistence type="predicted"/>
<evidence type="ECO:0000259" key="1">
    <source>
        <dbReference type="Pfam" id="PF03101"/>
    </source>
</evidence>
<protein>
    <recommendedName>
        <fullName evidence="1">FAR1 domain-containing protein</fullName>
    </recommendedName>
</protein>
<dbReference type="InterPro" id="IPR004330">
    <property type="entry name" value="FAR1_DNA_bnd_dom"/>
</dbReference>
<dbReference type="EMBL" id="CAMGYJ010000009">
    <property type="protein sequence ID" value="CAI0540760.1"/>
    <property type="molecule type" value="Genomic_DNA"/>
</dbReference>
<dbReference type="PANTHER" id="PTHR46328">
    <property type="entry name" value="FAR-RED IMPAIRED RESPONSIVE (FAR1) FAMILY PROTEIN-RELATED"/>
    <property type="match status" value="1"/>
</dbReference>
<dbReference type="AlphaFoldDB" id="A0AAV0Q5H2"/>
<sequence>MPSHEKHTDEYVNITQTFDQAILALVFETLEDAEFFYNAYAKRVGFSIRKRDCQKSRDGEMLMQRWVCAKEGHRHQVWLDKSDRKRKPRRITRGGCEAEFRVNLDHDTWKWVVKKLISTHNHNLVSSKQVHLL</sequence>
<name>A0AAV0Q5H2_9ROSI</name>
<reference evidence="2" key="1">
    <citation type="submission" date="2022-08" db="EMBL/GenBank/DDBJ databases">
        <authorList>
            <person name="Gutierrez-Valencia J."/>
        </authorList>
    </citation>
    <scope>NUCLEOTIDE SEQUENCE</scope>
</reference>
<keyword evidence="3" id="KW-1185">Reference proteome</keyword>
<organism evidence="2 3">
    <name type="scientific">Linum tenue</name>
    <dbReference type="NCBI Taxonomy" id="586396"/>
    <lineage>
        <taxon>Eukaryota</taxon>
        <taxon>Viridiplantae</taxon>
        <taxon>Streptophyta</taxon>
        <taxon>Embryophyta</taxon>
        <taxon>Tracheophyta</taxon>
        <taxon>Spermatophyta</taxon>
        <taxon>Magnoliopsida</taxon>
        <taxon>eudicotyledons</taxon>
        <taxon>Gunneridae</taxon>
        <taxon>Pentapetalae</taxon>
        <taxon>rosids</taxon>
        <taxon>fabids</taxon>
        <taxon>Malpighiales</taxon>
        <taxon>Linaceae</taxon>
        <taxon>Linum</taxon>
    </lineage>
</organism>
<feature type="domain" description="FAR1" evidence="1">
    <location>
        <begin position="36"/>
        <end position="125"/>
    </location>
</feature>
<accession>A0AAV0Q5H2</accession>
<evidence type="ECO:0000313" key="3">
    <source>
        <dbReference type="Proteomes" id="UP001154282"/>
    </source>
</evidence>
<dbReference type="Proteomes" id="UP001154282">
    <property type="component" value="Unassembled WGS sequence"/>
</dbReference>
<gene>
    <name evidence="2" type="ORF">LITE_LOCUS41826</name>
</gene>
<dbReference type="PANTHER" id="PTHR46328:SF27">
    <property type="entry name" value="OS12G0287500 PROTEIN"/>
    <property type="match status" value="1"/>
</dbReference>
<comment type="caution">
    <text evidence="2">The sequence shown here is derived from an EMBL/GenBank/DDBJ whole genome shotgun (WGS) entry which is preliminary data.</text>
</comment>
<dbReference type="Pfam" id="PF03101">
    <property type="entry name" value="FAR1"/>
    <property type="match status" value="1"/>
</dbReference>
<evidence type="ECO:0000313" key="2">
    <source>
        <dbReference type="EMBL" id="CAI0540760.1"/>
    </source>
</evidence>